<protein>
    <submittedName>
        <fullName evidence="6">ANK_REP_REGION domain-containing protein</fullName>
    </submittedName>
</protein>
<feature type="repeat" description="ANK" evidence="3">
    <location>
        <begin position="89"/>
        <end position="121"/>
    </location>
</feature>
<dbReference type="Proteomes" id="UP000267606">
    <property type="component" value="Unassembled WGS sequence"/>
</dbReference>
<dbReference type="SUPFAM" id="SSF48403">
    <property type="entry name" value="Ankyrin repeat"/>
    <property type="match status" value="1"/>
</dbReference>
<dbReference type="SMART" id="SM00248">
    <property type="entry name" value="ANK"/>
    <property type="match status" value="3"/>
</dbReference>
<evidence type="ECO:0000313" key="6">
    <source>
        <dbReference type="WBParaSite" id="OFLC_0000880701-mRNA-1"/>
    </source>
</evidence>
<proteinExistence type="predicted"/>
<evidence type="ECO:0000256" key="3">
    <source>
        <dbReference type="PROSITE-ProRule" id="PRU00023"/>
    </source>
</evidence>
<evidence type="ECO:0000313" key="4">
    <source>
        <dbReference type="EMBL" id="VDO57495.1"/>
    </source>
</evidence>
<feature type="repeat" description="ANK" evidence="3">
    <location>
        <begin position="56"/>
        <end position="88"/>
    </location>
</feature>
<organism evidence="6">
    <name type="scientific">Onchocerca flexuosa</name>
    <dbReference type="NCBI Taxonomy" id="387005"/>
    <lineage>
        <taxon>Eukaryota</taxon>
        <taxon>Metazoa</taxon>
        <taxon>Ecdysozoa</taxon>
        <taxon>Nematoda</taxon>
        <taxon>Chromadorea</taxon>
        <taxon>Rhabditida</taxon>
        <taxon>Spirurina</taxon>
        <taxon>Spiruromorpha</taxon>
        <taxon>Filarioidea</taxon>
        <taxon>Onchocercidae</taxon>
        <taxon>Onchocerca</taxon>
    </lineage>
</organism>
<sequence>MEIHSLKVDAIDDTDCSPLMTVAKLGYRDPEAIALLIDAGADINCTGNHINGEMYKGRTALHYAAMQSNQELARYLVERGANLNIQDHMGQTPLFLAASQGHVEMVHMLVIAGARRYIPDNMDQTPEEIASYKEFSEVVEYFKKLRIQNDPFKPRIIEISPKKPLEMILNAGTIAISPESSNSSNSSIFVDRSTEYLSCQTTTQSINSSNAISQQ</sequence>
<dbReference type="Gene3D" id="1.25.40.20">
    <property type="entry name" value="Ankyrin repeat-containing domain"/>
    <property type="match status" value="1"/>
</dbReference>
<reference evidence="6" key="1">
    <citation type="submission" date="2016-06" db="UniProtKB">
        <authorList>
            <consortium name="WormBaseParasite"/>
        </authorList>
    </citation>
    <scope>IDENTIFICATION</scope>
</reference>
<dbReference type="AlphaFoldDB" id="A0A183HMU6"/>
<dbReference type="STRING" id="387005.A0A183HMU6"/>
<dbReference type="InterPro" id="IPR036770">
    <property type="entry name" value="Ankyrin_rpt-contain_sf"/>
</dbReference>
<keyword evidence="5" id="KW-1185">Reference proteome</keyword>
<feature type="repeat" description="ANK" evidence="3">
    <location>
        <begin position="14"/>
        <end position="48"/>
    </location>
</feature>
<accession>A0A183HMU6</accession>
<evidence type="ECO:0000256" key="1">
    <source>
        <dbReference type="ARBA" id="ARBA00022737"/>
    </source>
</evidence>
<dbReference type="Pfam" id="PF13637">
    <property type="entry name" value="Ank_4"/>
    <property type="match status" value="1"/>
</dbReference>
<dbReference type="PROSITE" id="PS50297">
    <property type="entry name" value="ANK_REP_REGION"/>
    <property type="match status" value="2"/>
</dbReference>
<name>A0A183HMU6_9BILA</name>
<keyword evidence="2 3" id="KW-0040">ANK repeat</keyword>
<dbReference type="PROSITE" id="PS50088">
    <property type="entry name" value="ANK_REPEAT"/>
    <property type="match status" value="3"/>
</dbReference>
<dbReference type="EMBL" id="UZAJ01010267">
    <property type="protein sequence ID" value="VDO57495.1"/>
    <property type="molecule type" value="Genomic_DNA"/>
</dbReference>
<gene>
    <name evidence="4" type="ORF">OFLC_LOCUS8807</name>
</gene>
<reference evidence="4 5" key="2">
    <citation type="submission" date="2018-11" db="EMBL/GenBank/DDBJ databases">
        <authorList>
            <consortium name="Pathogen Informatics"/>
        </authorList>
    </citation>
    <scope>NUCLEOTIDE SEQUENCE [LARGE SCALE GENOMIC DNA]</scope>
</reference>
<evidence type="ECO:0000256" key="2">
    <source>
        <dbReference type="ARBA" id="ARBA00023043"/>
    </source>
</evidence>
<dbReference type="WBParaSite" id="OFLC_0000880701-mRNA-1">
    <property type="protein sequence ID" value="OFLC_0000880701-mRNA-1"/>
    <property type="gene ID" value="OFLC_0000880701"/>
</dbReference>
<evidence type="ECO:0000313" key="5">
    <source>
        <dbReference type="Proteomes" id="UP000267606"/>
    </source>
</evidence>
<dbReference type="PANTHER" id="PTHR24171:SF9">
    <property type="entry name" value="ANKYRIN REPEAT DOMAIN-CONTAINING PROTEIN 39"/>
    <property type="match status" value="1"/>
</dbReference>
<dbReference type="InterPro" id="IPR002110">
    <property type="entry name" value="Ankyrin_rpt"/>
</dbReference>
<dbReference type="PANTHER" id="PTHR24171">
    <property type="entry name" value="ANKYRIN REPEAT DOMAIN-CONTAINING PROTEIN 39-RELATED"/>
    <property type="match status" value="1"/>
</dbReference>
<keyword evidence="1" id="KW-0677">Repeat</keyword>